<dbReference type="Proteomes" id="UP001209540">
    <property type="component" value="Unassembled WGS sequence"/>
</dbReference>
<feature type="transmembrane region" description="Helical" evidence="6">
    <location>
        <begin position="266"/>
        <end position="291"/>
    </location>
</feature>
<proteinExistence type="predicted"/>
<evidence type="ECO:0000256" key="2">
    <source>
        <dbReference type="ARBA" id="ARBA00022448"/>
    </source>
</evidence>
<evidence type="ECO:0000256" key="3">
    <source>
        <dbReference type="ARBA" id="ARBA00022692"/>
    </source>
</evidence>
<evidence type="ECO:0000256" key="5">
    <source>
        <dbReference type="ARBA" id="ARBA00023136"/>
    </source>
</evidence>
<feature type="transmembrane region" description="Helical" evidence="6">
    <location>
        <begin position="395"/>
        <end position="418"/>
    </location>
</feature>
<keyword evidence="2" id="KW-0813">Transport</keyword>
<dbReference type="GO" id="GO:0015174">
    <property type="term" value="F:basic amino acid transmembrane transporter activity"/>
    <property type="evidence" value="ECO:0007669"/>
    <property type="project" value="TreeGrafter"/>
</dbReference>
<evidence type="ECO:0000259" key="7">
    <source>
        <dbReference type="PROSITE" id="PS50850"/>
    </source>
</evidence>
<keyword evidence="4 6" id="KW-1133">Transmembrane helix</keyword>
<dbReference type="GO" id="GO:0000329">
    <property type="term" value="C:fungal-type vacuole membrane"/>
    <property type="evidence" value="ECO:0007669"/>
    <property type="project" value="TreeGrafter"/>
</dbReference>
<evidence type="ECO:0000313" key="8">
    <source>
        <dbReference type="EMBL" id="KAI9264243.1"/>
    </source>
</evidence>
<evidence type="ECO:0000256" key="1">
    <source>
        <dbReference type="ARBA" id="ARBA00004127"/>
    </source>
</evidence>
<keyword evidence="5 6" id="KW-0472">Membrane</keyword>
<accession>A0AAD5K1E0</accession>
<feature type="transmembrane region" description="Helical" evidence="6">
    <location>
        <begin position="358"/>
        <end position="383"/>
    </location>
</feature>
<protein>
    <submittedName>
        <fullName evidence="8">Major facilitator superfamily domain-containing protein</fullName>
    </submittedName>
</protein>
<dbReference type="Gene3D" id="1.20.1720.10">
    <property type="entry name" value="Multidrug resistance protein D"/>
    <property type="match status" value="1"/>
</dbReference>
<name>A0AAD5K1E0_9FUNG</name>
<comment type="caution">
    <text evidence="8">The sequence shown here is derived from an EMBL/GenBank/DDBJ whole genome shotgun (WGS) entry which is preliminary data.</text>
</comment>
<dbReference type="SUPFAM" id="SSF103473">
    <property type="entry name" value="MFS general substrate transporter"/>
    <property type="match status" value="1"/>
</dbReference>
<feature type="transmembrane region" description="Helical" evidence="6">
    <location>
        <begin position="224"/>
        <end position="245"/>
    </location>
</feature>
<dbReference type="PANTHER" id="PTHR23501">
    <property type="entry name" value="MAJOR FACILITATOR SUPERFAMILY"/>
    <property type="match status" value="1"/>
</dbReference>
<feature type="transmembrane region" description="Helical" evidence="6">
    <location>
        <begin position="471"/>
        <end position="489"/>
    </location>
</feature>
<comment type="subcellular location">
    <subcellularLocation>
        <location evidence="1">Endomembrane system</location>
        <topology evidence="1">Multi-pass membrane protein</topology>
    </subcellularLocation>
</comment>
<dbReference type="Pfam" id="PF07690">
    <property type="entry name" value="MFS_1"/>
    <property type="match status" value="1"/>
</dbReference>
<sequence length="513" mass="56196">MNDIFFLHYSADHSVWTHSSYTLGVLITMPTAGGLSNAFGRKPVLVALNVLFMIGSIGCAYAQSFNQVIISRVIAGLGGGGIVLMGNVILQDIVPHEHLGTYLPFVTTSSTVCFAFGGFIGGFLTDHFGWRACFKINILPVFFTLYIYTFHFKNYPVATTSTPLSSSSPSSLSLLSQQELKSNDTLTIREKLRTVDFGGITLLSIANTCLTCTILLAGEGSFPLNSPLIISAFVSVPLFYTLFFLHQLHWASNPLVPRKMLNDRHFTVTCICGFLSGACESAALATIPQFLMGVLHFNISDSGIWLMLEAMTVPIGCFIAGRYMQHTGRFSRFLLVVTGAYAASQIILNRWILDTVSIFIGTFGVLLEGFSFGTVTITILLVVNSTLPSELAAAAMSLFLLSRNIGFLSGAASSSAIIQYNLKLLLPTRIDGPDAEKLVKFILSSIRKVYLLPPEIQDIVADVLRIALQRATYFIITASVLMFLMSTRYKNTTFIKKEQDNSVIDNDDNRPPQ</sequence>
<reference evidence="8" key="2">
    <citation type="submission" date="2023-02" db="EMBL/GenBank/DDBJ databases">
        <authorList>
            <consortium name="DOE Joint Genome Institute"/>
            <person name="Mondo S.J."/>
            <person name="Chang Y."/>
            <person name="Wang Y."/>
            <person name="Ahrendt S."/>
            <person name="Andreopoulos W."/>
            <person name="Barry K."/>
            <person name="Beard J."/>
            <person name="Benny G.L."/>
            <person name="Blankenship S."/>
            <person name="Bonito G."/>
            <person name="Cuomo C."/>
            <person name="Desiro A."/>
            <person name="Gervers K.A."/>
            <person name="Hundley H."/>
            <person name="Kuo A."/>
            <person name="LaButti K."/>
            <person name="Lang B.F."/>
            <person name="Lipzen A."/>
            <person name="O'Donnell K."/>
            <person name="Pangilinan J."/>
            <person name="Reynolds N."/>
            <person name="Sandor L."/>
            <person name="Smith M.W."/>
            <person name="Tsang A."/>
            <person name="Grigoriev I.V."/>
            <person name="Stajich J.E."/>
            <person name="Spatafora J.W."/>
        </authorList>
    </citation>
    <scope>NUCLEOTIDE SEQUENCE</scope>
    <source>
        <strain evidence="8">RSA 2281</strain>
    </source>
</reference>
<dbReference type="InterPro" id="IPR011701">
    <property type="entry name" value="MFS"/>
</dbReference>
<organism evidence="8 9">
    <name type="scientific">Phascolomyces articulosus</name>
    <dbReference type="NCBI Taxonomy" id="60185"/>
    <lineage>
        <taxon>Eukaryota</taxon>
        <taxon>Fungi</taxon>
        <taxon>Fungi incertae sedis</taxon>
        <taxon>Mucoromycota</taxon>
        <taxon>Mucoromycotina</taxon>
        <taxon>Mucoromycetes</taxon>
        <taxon>Mucorales</taxon>
        <taxon>Lichtheimiaceae</taxon>
        <taxon>Phascolomyces</taxon>
    </lineage>
</organism>
<feature type="transmembrane region" description="Helical" evidence="6">
    <location>
        <begin position="102"/>
        <end position="122"/>
    </location>
</feature>
<dbReference type="PANTHER" id="PTHR23501:SF191">
    <property type="entry name" value="VACUOLAR BASIC AMINO ACID TRANSPORTER 4"/>
    <property type="match status" value="1"/>
</dbReference>
<evidence type="ECO:0000256" key="4">
    <source>
        <dbReference type="ARBA" id="ARBA00022989"/>
    </source>
</evidence>
<dbReference type="InterPro" id="IPR036259">
    <property type="entry name" value="MFS_trans_sf"/>
</dbReference>
<dbReference type="AlphaFoldDB" id="A0AAD5K1E0"/>
<feature type="transmembrane region" description="Helical" evidence="6">
    <location>
        <begin position="20"/>
        <end position="39"/>
    </location>
</feature>
<dbReference type="EMBL" id="JAIXMP010000012">
    <property type="protein sequence ID" value="KAI9264243.1"/>
    <property type="molecule type" value="Genomic_DNA"/>
</dbReference>
<reference evidence="8" key="1">
    <citation type="journal article" date="2022" name="IScience">
        <title>Evolution of zygomycete secretomes and the origins of terrestrial fungal ecologies.</title>
        <authorList>
            <person name="Chang Y."/>
            <person name="Wang Y."/>
            <person name="Mondo S."/>
            <person name="Ahrendt S."/>
            <person name="Andreopoulos W."/>
            <person name="Barry K."/>
            <person name="Beard J."/>
            <person name="Benny G.L."/>
            <person name="Blankenship S."/>
            <person name="Bonito G."/>
            <person name="Cuomo C."/>
            <person name="Desiro A."/>
            <person name="Gervers K.A."/>
            <person name="Hundley H."/>
            <person name="Kuo A."/>
            <person name="LaButti K."/>
            <person name="Lang B.F."/>
            <person name="Lipzen A."/>
            <person name="O'Donnell K."/>
            <person name="Pangilinan J."/>
            <person name="Reynolds N."/>
            <person name="Sandor L."/>
            <person name="Smith M.E."/>
            <person name="Tsang A."/>
            <person name="Grigoriev I.V."/>
            <person name="Stajich J.E."/>
            <person name="Spatafora J.W."/>
        </authorList>
    </citation>
    <scope>NUCLEOTIDE SEQUENCE</scope>
    <source>
        <strain evidence="8">RSA 2281</strain>
    </source>
</reference>
<keyword evidence="9" id="KW-1185">Reference proteome</keyword>
<dbReference type="Gene3D" id="1.20.1250.20">
    <property type="entry name" value="MFS general substrate transporter like domains"/>
    <property type="match status" value="1"/>
</dbReference>
<keyword evidence="3 6" id="KW-0812">Transmembrane</keyword>
<feature type="transmembrane region" description="Helical" evidence="6">
    <location>
        <begin position="197"/>
        <end position="218"/>
    </location>
</feature>
<dbReference type="GO" id="GO:0005886">
    <property type="term" value="C:plasma membrane"/>
    <property type="evidence" value="ECO:0007669"/>
    <property type="project" value="TreeGrafter"/>
</dbReference>
<feature type="domain" description="Major facilitator superfamily (MFS) profile" evidence="7">
    <location>
        <begin position="1"/>
        <end position="490"/>
    </location>
</feature>
<dbReference type="InterPro" id="IPR020846">
    <property type="entry name" value="MFS_dom"/>
</dbReference>
<evidence type="ECO:0000313" key="9">
    <source>
        <dbReference type="Proteomes" id="UP001209540"/>
    </source>
</evidence>
<feature type="transmembrane region" description="Helical" evidence="6">
    <location>
        <begin position="303"/>
        <end position="321"/>
    </location>
</feature>
<feature type="transmembrane region" description="Helical" evidence="6">
    <location>
        <begin position="333"/>
        <end position="352"/>
    </location>
</feature>
<gene>
    <name evidence="8" type="ORF">BDA99DRAFT_51703</name>
</gene>
<feature type="transmembrane region" description="Helical" evidence="6">
    <location>
        <begin position="69"/>
        <end position="90"/>
    </location>
</feature>
<dbReference type="PROSITE" id="PS50850">
    <property type="entry name" value="MFS"/>
    <property type="match status" value="1"/>
</dbReference>
<dbReference type="GO" id="GO:0012505">
    <property type="term" value="C:endomembrane system"/>
    <property type="evidence" value="ECO:0007669"/>
    <property type="project" value="UniProtKB-SubCell"/>
</dbReference>
<feature type="transmembrane region" description="Helical" evidence="6">
    <location>
        <begin position="44"/>
        <end position="63"/>
    </location>
</feature>
<feature type="transmembrane region" description="Helical" evidence="6">
    <location>
        <begin position="128"/>
        <end position="148"/>
    </location>
</feature>
<evidence type="ECO:0000256" key="6">
    <source>
        <dbReference type="SAM" id="Phobius"/>
    </source>
</evidence>